<dbReference type="SUPFAM" id="SSF103473">
    <property type="entry name" value="MFS general substrate transporter"/>
    <property type="match status" value="1"/>
</dbReference>
<proteinExistence type="predicted"/>
<keyword evidence="4 5" id="KW-0472">Membrane</keyword>
<sequence>MLSGIAYLIRNWRILQLVLFSPLVLVLGIFYWILPESGRWLITQGKKKEAIKEIRRAAKVNRRKVPEDLLDKLEAE</sequence>
<dbReference type="PANTHER" id="PTHR24064">
    <property type="entry name" value="SOLUTE CARRIER FAMILY 22 MEMBER"/>
    <property type="match status" value="1"/>
</dbReference>
<keyword evidence="3 5" id="KW-1133">Transmembrane helix</keyword>
<dbReference type="GO" id="GO:0016020">
    <property type="term" value="C:membrane"/>
    <property type="evidence" value="ECO:0007669"/>
    <property type="project" value="UniProtKB-SubCell"/>
</dbReference>
<name>A0AAD3M3X0_LATJO</name>
<comment type="subcellular location">
    <subcellularLocation>
        <location evidence="1">Membrane</location>
        <topology evidence="1">Multi-pass membrane protein</topology>
    </subcellularLocation>
</comment>
<evidence type="ECO:0000256" key="4">
    <source>
        <dbReference type="ARBA" id="ARBA00023136"/>
    </source>
</evidence>
<dbReference type="PROSITE" id="PS50850">
    <property type="entry name" value="MFS"/>
    <property type="match status" value="1"/>
</dbReference>
<dbReference type="Pfam" id="PF00083">
    <property type="entry name" value="Sugar_tr"/>
    <property type="match status" value="1"/>
</dbReference>
<comment type="caution">
    <text evidence="8">The sequence shown here is derived from an EMBL/GenBank/DDBJ whole genome shotgun (WGS) entry which is preliminary data.</text>
</comment>
<evidence type="ECO:0000256" key="1">
    <source>
        <dbReference type="ARBA" id="ARBA00004141"/>
    </source>
</evidence>
<gene>
    <name evidence="7" type="ORF">AKAME5_003010300</name>
    <name evidence="8" type="ORF">AKAME5_003010400</name>
</gene>
<evidence type="ECO:0000313" key="7">
    <source>
        <dbReference type="EMBL" id="GLD47098.1"/>
    </source>
</evidence>
<dbReference type="Gene3D" id="1.20.1250.20">
    <property type="entry name" value="MFS general substrate transporter like domains"/>
    <property type="match status" value="1"/>
</dbReference>
<dbReference type="EMBL" id="BRZM01009534">
    <property type="protein sequence ID" value="GLD47098.1"/>
    <property type="molecule type" value="Genomic_DNA"/>
</dbReference>
<evidence type="ECO:0000259" key="6">
    <source>
        <dbReference type="PROSITE" id="PS50850"/>
    </source>
</evidence>
<feature type="transmembrane region" description="Helical" evidence="5">
    <location>
        <begin position="12"/>
        <end position="34"/>
    </location>
</feature>
<keyword evidence="9" id="KW-1185">Reference proteome</keyword>
<dbReference type="InterPro" id="IPR036259">
    <property type="entry name" value="MFS_trans_sf"/>
</dbReference>
<evidence type="ECO:0000256" key="2">
    <source>
        <dbReference type="ARBA" id="ARBA00022692"/>
    </source>
</evidence>
<feature type="non-terminal residue" evidence="8">
    <location>
        <position position="1"/>
    </location>
</feature>
<dbReference type="Proteomes" id="UP001279410">
    <property type="component" value="Unassembled WGS sequence"/>
</dbReference>
<feature type="domain" description="Major facilitator superfamily (MFS) profile" evidence="6">
    <location>
        <begin position="1"/>
        <end position="76"/>
    </location>
</feature>
<reference evidence="8" key="1">
    <citation type="submission" date="2022-08" db="EMBL/GenBank/DDBJ databases">
        <title>Genome sequencing of akame (Lates japonicus).</title>
        <authorList>
            <person name="Hashiguchi Y."/>
            <person name="Takahashi H."/>
        </authorList>
    </citation>
    <scope>NUCLEOTIDE SEQUENCE</scope>
    <source>
        <strain evidence="8">Kochi</strain>
    </source>
</reference>
<evidence type="ECO:0000313" key="9">
    <source>
        <dbReference type="Proteomes" id="UP001279410"/>
    </source>
</evidence>
<accession>A0AAD3M3X0</accession>
<organism evidence="8 9">
    <name type="scientific">Lates japonicus</name>
    <name type="common">Japanese lates</name>
    <dbReference type="NCBI Taxonomy" id="270547"/>
    <lineage>
        <taxon>Eukaryota</taxon>
        <taxon>Metazoa</taxon>
        <taxon>Chordata</taxon>
        <taxon>Craniata</taxon>
        <taxon>Vertebrata</taxon>
        <taxon>Euteleostomi</taxon>
        <taxon>Actinopterygii</taxon>
        <taxon>Neopterygii</taxon>
        <taxon>Teleostei</taxon>
        <taxon>Neoteleostei</taxon>
        <taxon>Acanthomorphata</taxon>
        <taxon>Carangaria</taxon>
        <taxon>Carangaria incertae sedis</taxon>
        <taxon>Centropomidae</taxon>
        <taxon>Lates</taxon>
    </lineage>
</organism>
<evidence type="ECO:0000256" key="3">
    <source>
        <dbReference type="ARBA" id="ARBA00022989"/>
    </source>
</evidence>
<evidence type="ECO:0000313" key="8">
    <source>
        <dbReference type="EMBL" id="GLD47107.1"/>
    </source>
</evidence>
<dbReference type="InterPro" id="IPR005828">
    <property type="entry name" value="MFS_sugar_transport-like"/>
</dbReference>
<evidence type="ECO:0000256" key="5">
    <source>
        <dbReference type="SAM" id="Phobius"/>
    </source>
</evidence>
<protein>
    <submittedName>
        <fullName evidence="8">Solute carrier family 22 member 13 isoform X1</fullName>
    </submittedName>
</protein>
<dbReference type="InterPro" id="IPR020846">
    <property type="entry name" value="MFS_dom"/>
</dbReference>
<keyword evidence="2 5" id="KW-0812">Transmembrane</keyword>
<dbReference type="GO" id="GO:0022857">
    <property type="term" value="F:transmembrane transporter activity"/>
    <property type="evidence" value="ECO:0007669"/>
    <property type="project" value="InterPro"/>
</dbReference>
<dbReference type="EMBL" id="BRZM01009535">
    <property type="protein sequence ID" value="GLD47107.1"/>
    <property type="molecule type" value="Genomic_DNA"/>
</dbReference>
<dbReference type="AlphaFoldDB" id="A0AAD3M3X0"/>